<reference evidence="2" key="1">
    <citation type="journal article" date="2012" name="PLoS Genet.">
        <title>Comparative analysis of the genomes of two field isolates of the rice blast fungus Magnaporthe oryzae.</title>
        <authorList>
            <person name="Xue M."/>
            <person name="Yang J."/>
            <person name="Li Z."/>
            <person name="Hu S."/>
            <person name="Yao N."/>
            <person name="Dean R.A."/>
            <person name="Zhao W."/>
            <person name="Shen M."/>
            <person name="Zhang H."/>
            <person name="Li C."/>
            <person name="Liu L."/>
            <person name="Cao L."/>
            <person name="Xu X."/>
            <person name="Xing Y."/>
            <person name="Hsiang T."/>
            <person name="Zhang Z."/>
            <person name="Xu J.R."/>
            <person name="Peng Y.L."/>
        </authorList>
    </citation>
    <scope>NUCLEOTIDE SEQUENCE</scope>
    <source>
        <strain evidence="2">Y34</strain>
    </source>
</reference>
<feature type="region of interest" description="Disordered" evidence="1">
    <location>
        <begin position="13"/>
        <end position="44"/>
    </location>
</feature>
<evidence type="ECO:0000313" key="2">
    <source>
        <dbReference type="EMBL" id="ELQ38696.1"/>
    </source>
</evidence>
<evidence type="ECO:0000256" key="1">
    <source>
        <dbReference type="SAM" id="MobiDB-lite"/>
    </source>
</evidence>
<protein>
    <submittedName>
        <fullName evidence="2">Uncharacterized protein</fullName>
    </submittedName>
</protein>
<dbReference type="Proteomes" id="UP000011086">
    <property type="component" value="Unassembled WGS sequence"/>
</dbReference>
<dbReference type="SMR" id="A0AA97NYK1"/>
<dbReference type="EMBL" id="JH793400">
    <property type="protein sequence ID" value="ELQ38696.1"/>
    <property type="molecule type" value="Genomic_DNA"/>
</dbReference>
<sequence>MPSIPHRLHRFLAHPAREAPNSPVQIPYPDPESAAEPVTTLAGSGPRRQGYWRFL</sequence>
<proteinExistence type="predicted"/>
<dbReference type="AlphaFoldDB" id="A0AA97NYK1"/>
<gene>
    <name evidence="2" type="ORF">OOU_Y34scaffold00530g5</name>
</gene>
<organism evidence="2">
    <name type="scientific">Pyricularia oryzae (strain Y34)</name>
    <name type="common">Rice blast fungus</name>
    <name type="synonym">Magnaporthe oryzae</name>
    <dbReference type="NCBI Taxonomy" id="1143189"/>
    <lineage>
        <taxon>Eukaryota</taxon>
        <taxon>Fungi</taxon>
        <taxon>Dikarya</taxon>
        <taxon>Ascomycota</taxon>
        <taxon>Pezizomycotina</taxon>
        <taxon>Sordariomycetes</taxon>
        <taxon>Sordariomycetidae</taxon>
        <taxon>Magnaporthales</taxon>
        <taxon>Pyriculariaceae</taxon>
        <taxon>Pyricularia</taxon>
    </lineage>
</organism>
<name>A0AA97NYK1_PYRO3</name>
<accession>A0AA97NYK1</accession>